<evidence type="ECO:0000313" key="2">
    <source>
        <dbReference type="Proteomes" id="UP001259982"/>
    </source>
</evidence>
<accession>A0ABU3BBS5</accession>
<dbReference type="RefSeq" id="WP_311658520.1">
    <property type="nucleotide sequence ID" value="NZ_JAVRHY010000006.1"/>
</dbReference>
<keyword evidence="2" id="KW-1185">Reference proteome</keyword>
<gene>
    <name evidence="1" type="ORF">RM531_08025</name>
</gene>
<dbReference type="Proteomes" id="UP001259982">
    <property type="component" value="Unassembled WGS sequence"/>
</dbReference>
<evidence type="ECO:0000313" key="1">
    <source>
        <dbReference type="EMBL" id="MDT0618421.1"/>
    </source>
</evidence>
<protein>
    <submittedName>
        <fullName evidence="1">Uncharacterized protein</fullName>
    </submittedName>
</protein>
<reference evidence="1 2" key="1">
    <citation type="submission" date="2023-09" db="EMBL/GenBank/DDBJ databases">
        <authorList>
            <person name="Rey-Velasco X."/>
        </authorList>
    </citation>
    <scope>NUCLEOTIDE SEQUENCE [LARGE SCALE GENOMIC DNA]</scope>
    <source>
        <strain evidence="1 2">P385</strain>
    </source>
</reference>
<sequence>MRNPIDFVAGVAVFHHGLPEDPTLLDPKVRQRFFPIKIHADSLEPDSLSKPGQPITVRNLSRKTIFQMPEGSFVAADLIYHLCAPARPLSDCPQPPVPRMVDWSVPATTRWFAV</sequence>
<dbReference type="EMBL" id="JAVRHY010000006">
    <property type="protein sequence ID" value="MDT0618421.1"/>
    <property type="molecule type" value="Genomic_DNA"/>
</dbReference>
<comment type="caution">
    <text evidence="1">The sequence shown here is derived from an EMBL/GenBank/DDBJ whole genome shotgun (WGS) entry which is preliminary data.</text>
</comment>
<organism evidence="1 2">
    <name type="scientific">Spectribacter acetivorans</name>
    <dbReference type="NCBI Taxonomy" id="3075603"/>
    <lineage>
        <taxon>Bacteria</taxon>
        <taxon>Pseudomonadati</taxon>
        <taxon>Pseudomonadota</taxon>
        <taxon>Gammaproteobacteria</taxon>
        <taxon>Salinisphaerales</taxon>
        <taxon>Salinisphaeraceae</taxon>
        <taxon>Spectribacter</taxon>
    </lineage>
</organism>
<proteinExistence type="predicted"/>
<name>A0ABU3BBS5_9GAMM</name>